<evidence type="ECO:0000313" key="1">
    <source>
        <dbReference type="EMBL" id="SVD52707.1"/>
    </source>
</evidence>
<sequence length="98" mass="10565">ALSKTADISIQACNMNIFSEIHCGLLRQGPGSNEATRRAFSQISNVPKSASVLDLGYGPGIQTIELSQLLKESGGGITTVDLNEMYLKELRLKISVKK</sequence>
<gene>
    <name evidence="1" type="ORF">METZ01_LOCUS405561</name>
</gene>
<evidence type="ECO:0008006" key="2">
    <source>
        <dbReference type="Google" id="ProtNLM"/>
    </source>
</evidence>
<dbReference type="AlphaFoldDB" id="A0A382W1Q6"/>
<protein>
    <recommendedName>
        <fullName evidence="2">Methyltransferase domain-containing protein</fullName>
    </recommendedName>
</protein>
<accession>A0A382W1Q6</accession>
<dbReference type="Gene3D" id="3.40.50.150">
    <property type="entry name" value="Vaccinia Virus protein VP39"/>
    <property type="match status" value="1"/>
</dbReference>
<feature type="non-terminal residue" evidence="1">
    <location>
        <position position="1"/>
    </location>
</feature>
<dbReference type="InterPro" id="IPR029063">
    <property type="entry name" value="SAM-dependent_MTases_sf"/>
</dbReference>
<dbReference type="SUPFAM" id="SSF53335">
    <property type="entry name" value="S-adenosyl-L-methionine-dependent methyltransferases"/>
    <property type="match status" value="1"/>
</dbReference>
<reference evidence="1" key="1">
    <citation type="submission" date="2018-05" db="EMBL/GenBank/DDBJ databases">
        <authorList>
            <person name="Lanie J.A."/>
            <person name="Ng W.-L."/>
            <person name="Kazmierczak K.M."/>
            <person name="Andrzejewski T.M."/>
            <person name="Davidsen T.M."/>
            <person name="Wayne K.J."/>
            <person name="Tettelin H."/>
            <person name="Glass J.I."/>
            <person name="Rusch D."/>
            <person name="Podicherti R."/>
            <person name="Tsui H.-C.T."/>
            <person name="Winkler M.E."/>
        </authorList>
    </citation>
    <scope>NUCLEOTIDE SEQUENCE</scope>
</reference>
<organism evidence="1">
    <name type="scientific">marine metagenome</name>
    <dbReference type="NCBI Taxonomy" id="408172"/>
    <lineage>
        <taxon>unclassified sequences</taxon>
        <taxon>metagenomes</taxon>
        <taxon>ecological metagenomes</taxon>
    </lineage>
</organism>
<proteinExistence type="predicted"/>
<dbReference type="EMBL" id="UINC01156344">
    <property type="protein sequence ID" value="SVD52707.1"/>
    <property type="molecule type" value="Genomic_DNA"/>
</dbReference>
<name>A0A382W1Q6_9ZZZZ</name>